<dbReference type="Proteomes" id="UP000216605">
    <property type="component" value="Unassembled WGS sequence"/>
</dbReference>
<dbReference type="InterPro" id="IPR008969">
    <property type="entry name" value="CarboxyPept-like_regulatory"/>
</dbReference>
<dbReference type="EMBL" id="NOXV01000151">
    <property type="protein sequence ID" value="OYQ44832.1"/>
    <property type="molecule type" value="Genomic_DNA"/>
</dbReference>
<sequence>MRHFYLTYSSLHIYKKYILYLILLLAVAAEAQERKPVKGLVYAGNAGIADVLVVNFTGQSETRTDNTGRFTLSLQVGDLIIISGSSIETKKIRFTPDLINNSLLQLEVALTGEVLEEVVINRSRVSSESLGIPMGKKYTPAERRLRTASNLDPTLGAGTMTGFSVSFDAILNAINGRTARLKKEVAIEKKEFALQKLNGLYTDDFYIEKYGLKAEQVNGFKYFAVENEEFVAILNGGNTTQTEFGLTLLAEQYIERSKNEK</sequence>
<accession>A0A255ZTV0</accession>
<protein>
    <submittedName>
        <fullName evidence="1">Uncharacterized protein</fullName>
    </submittedName>
</protein>
<organism evidence="1 2">
    <name type="scientific">Flavobacterium cyanobacteriorum</name>
    <dbReference type="NCBI Taxonomy" id="2022802"/>
    <lineage>
        <taxon>Bacteria</taxon>
        <taxon>Pseudomonadati</taxon>
        <taxon>Bacteroidota</taxon>
        <taxon>Flavobacteriia</taxon>
        <taxon>Flavobacteriales</taxon>
        <taxon>Flavobacteriaceae</taxon>
        <taxon>Flavobacterium</taxon>
    </lineage>
</organism>
<gene>
    <name evidence="1" type="ORF">CHU92_02310</name>
</gene>
<name>A0A255ZTV0_9FLAO</name>
<evidence type="ECO:0000313" key="1">
    <source>
        <dbReference type="EMBL" id="OYQ44832.1"/>
    </source>
</evidence>
<dbReference type="SUPFAM" id="SSF49464">
    <property type="entry name" value="Carboxypeptidase regulatory domain-like"/>
    <property type="match status" value="1"/>
</dbReference>
<proteinExistence type="predicted"/>
<evidence type="ECO:0000313" key="2">
    <source>
        <dbReference type="Proteomes" id="UP000216605"/>
    </source>
</evidence>
<dbReference type="AlphaFoldDB" id="A0A255ZTV0"/>
<keyword evidence="2" id="KW-1185">Reference proteome</keyword>
<comment type="caution">
    <text evidence="1">The sequence shown here is derived from an EMBL/GenBank/DDBJ whole genome shotgun (WGS) entry which is preliminary data.</text>
</comment>
<reference evidence="1 2" key="1">
    <citation type="submission" date="2017-07" db="EMBL/GenBank/DDBJ databases">
        <title>Flavobacterium cyanobacteriorum sp. nov., isolated from cyanobacterial aggregates in a eutrophic lake.</title>
        <authorList>
            <person name="Cai H."/>
        </authorList>
    </citation>
    <scope>NUCLEOTIDE SEQUENCE [LARGE SCALE GENOMIC DNA]</scope>
    <source>
        <strain evidence="1 2">TH021</strain>
    </source>
</reference>